<dbReference type="Gene3D" id="3.20.20.80">
    <property type="entry name" value="Glycosidases"/>
    <property type="match status" value="1"/>
</dbReference>
<dbReference type="GO" id="GO:0016798">
    <property type="term" value="F:hydrolase activity, acting on glycosyl bonds"/>
    <property type="evidence" value="ECO:0007669"/>
    <property type="project" value="UniProtKB-KW"/>
</dbReference>
<sequence length="532" mass="59676">MTGLRLEGRVIYQLDPATFFDSDGDGSGDLQGVLRHLDHVRAVGADTIWLQPFYVSPYLDGGYDVVDHCGVSARFGTMADFEELVERCHQLGLAVLVELVVQHTSTDHPWFRAARADPASPYRDFYVWAAEPGDDPVVSEPVFPGVEDSIWEYDEVAGMYYRHAFYRHEADLNVGHPAVRAEIGKIIRFWLERGVDGFRVDAVPYMVRQAAVEDGRDDGYWFLTELCAAAGDAPLMGEVDAPPEQYRDYFGAGDRLHAVLDFWVNNLLFLALARGDAEPLRRALHQQPEPPRNGTYVNWLRNHDELDLERLEPNERDEVLATFAPEEEMRAFGRGIRRRLAPMLGDERRIAAAQAVIEALPGVPVVRYGDEIGMGDDLSLPDRAAVRTPMQWSDDENAGFSKARPEFVEPAPIEAGRYAAARVNVADQELRPGSLLSRVSQLVQQRRELGPLPMRRCEAIPFEARSVLGVLHHRDHDAVLMLVNLCPDEVQVQTQYAVQADLLADRTYASAADGEIQLAGYGYRWLRVQPDG</sequence>
<dbReference type="Gene3D" id="3.90.400.10">
    <property type="entry name" value="Oligo-1,6-glucosidase, Domain 2"/>
    <property type="match status" value="1"/>
</dbReference>
<dbReference type="Pfam" id="PF00128">
    <property type="entry name" value="Alpha-amylase"/>
    <property type="match status" value="2"/>
</dbReference>
<evidence type="ECO:0000313" key="2">
    <source>
        <dbReference type="EMBL" id="TDC30183.1"/>
    </source>
</evidence>
<evidence type="ECO:0000259" key="1">
    <source>
        <dbReference type="SMART" id="SM00642"/>
    </source>
</evidence>
<reference evidence="2 3" key="1">
    <citation type="submission" date="2019-03" db="EMBL/GenBank/DDBJ databases">
        <title>Draft genome sequences of novel Actinobacteria.</title>
        <authorList>
            <person name="Sahin N."/>
            <person name="Ay H."/>
            <person name="Saygin H."/>
        </authorList>
    </citation>
    <scope>NUCLEOTIDE SEQUENCE [LARGE SCALE GENOMIC DNA]</scope>
    <source>
        <strain evidence="2 3">JCM 30547</strain>
    </source>
</reference>
<dbReference type="Pfam" id="PF25839">
    <property type="entry name" value="Apionate_lact_C"/>
    <property type="match status" value="1"/>
</dbReference>
<proteinExistence type="predicted"/>
<dbReference type="GO" id="GO:0005975">
    <property type="term" value="P:carbohydrate metabolic process"/>
    <property type="evidence" value="ECO:0007669"/>
    <property type="project" value="InterPro"/>
</dbReference>
<keyword evidence="2" id="KW-0378">Hydrolase</keyword>
<dbReference type="AlphaFoldDB" id="A0A4R4Q5N4"/>
<evidence type="ECO:0000313" key="3">
    <source>
        <dbReference type="Proteomes" id="UP000295075"/>
    </source>
</evidence>
<comment type="caution">
    <text evidence="2">The sequence shown here is derived from an EMBL/GenBank/DDBJ whole genome shotgun (WGS) entry which is preliminary data.</text>
</comment>
<organism evidence="2 3">
    <name type="scientific">Kribbella albertanoniae</name>
    <dbReference type="NCBI Taxonomy" id="1266829"/>
    <lineage>
        <taxon>Bacteria</taxon>
        <taxon>Bacillati</taxon>
        <taxon>Actinomycetota</taxon>
        <taxon>Actinomycetes</taxon>
        <taxon>Propionibacteriales</taxon>
        <taxon>Kribbellaceae</taxon>
        <taxon>Kribbella</taxon>
    </lineage>
</organism>
<dbReference type="InterPro" id="IPR006047">
    <property type="entry name" value="GH13_cat_dom"/>
</dbReference>
<dbReference type="InterPro" id="IPR045857">
    <property type="entry name" value="O16G_dom_2"/>
</dbReference>
<dbReference type="Proteomes" id="UP000295075">
    <property type="component" value="Unassembled WGS sequence"/>
</dbReference>
<keyword evidence="3" id="KW-1185">Reference proteome</keyword>
<dbReference type="InterPro" id="IPR058789">
    <property type="entry name" value="ApnL_C"/>
</dbReference>
<dbReference type="SMART" id="SM00642">
    <property type="entry name" value="Aamy"/>
    <property type="match status" value="1"/>
</dbReference>
<dbReference type="OrthoDB" id="9043248at2"/>
<gene>
    <name evidence="2" type="ORF">E1261_13905</name>
</gene>
<keyword evidence="2" id="KW-0326">Glycosidase</keyword>
<dbReference type="InterPro" id="IPR017853">
    <property type="entry name" value="GH"/>
</dbReference>
<accession>A0A4R4Q5N4</accession>
<dbReference type="CDD" id="cd11334">
    <property type="entry name" value="AmyAc_TreS"/>
    <property type="match status" value="1"/>
</dbReference>
<name>A0A4R4Q5N4_9ACTN</name>
<protein>
    <submittedName>
        <fullName evidence="2">Glycosidase</fullName>
    </submittedName>
</protein>
<dbReference type="PANTHER" id="PTHR10357:SF219">
    <property type="entry name" value="MALTOSE ALPHA-D-GLUCOSYLTRANSFERASE"/>
    <property type="match status" value="1"/>
</dbReference>
<dbReference type="EMBL" id="SMKA01000049">
    <property type="protein sequence ID" value="TDC30183.1"/>
    <property type="molecule type" value="Genomic_DNA"/>
</dbReference>
<dbReference type="SUPFAM" id="SSF51445">
    <property type="entry name" value="(Trans)glycosidases"/>
    <property type="match status" value="1"/>
</dbReference>
<dbReference type="RefSeq" id="WP_132406587.1">
    <property type="nucleotide sequence ID" value="NZ_SMKA01000049.1"/>
</dbReference>
<feature type="domain" description="Glycosyl hydrolase family 13 catalytic" evidence="1">
    <location>
        <begin position="13"/>
        <end position="404"/>
    </location>
</feature>
<dbReference type="PANTHER" id="PTHR10357">
    <property type="entry name" value="ALPHA-AMYLASE FAMILY MEMBER"/>
    <property type="match status" value="1"/>
</dbReference>